<dbReference type="EMBL" id="AYTS01000061">
    <property type="protein sequence ID" value="OOP56799.1"/>
    <property type="molecule type" value="Genomic_DNA"/>
</dbReference>
<dbReference type="Pfam" id="PF00753">
    <property type="entry name" value="Lactamase_B"/>
    <property type="match status" value="1"/>
</dbReference>
<evidence type="ECO:0000259" key="3">
    <source>
        <dbReference type="SMART" id="SM01027"/>
    </source>
</evidence>
<evidence type="ECO:0000313" key="4">
    <source>
        <dbReference type="EMBL" id="OOP56799.1"/>
    </source>
</evidence>
<organism evidence="4 5">
    <name type="scientific">Candidatus Brocadia carolinensis</name>
    <dbReference type="NCBI Taxonomy" id="1004156"/>
    <lineage>
        <taxon>Bacteria</taxon>
        <taxon>Pseudomonadati</taxon>
        <taxon>Planctomycetota</taxon>
        <taxon>Candidatus Brocadiia</taxon>
        <taxon>Candidatus Brocadiales</taxon>
        <taxon>Candidatus Brocadiaceae</taxon>
        <taxon>Candidatus Brocadia</taxon>
    </lineage>
</organism>
<dbReference type="Proteomes" id="UP000189681">
    <property type="component" value="Unassembled WGS sequence"/>
</dbReference>
<evidence type="ECO:0000256" key="1">
    <source>
        <dbReference type="ARBA" id="ARBA00022801"/>
    </source>
</evidence>
<dbReference type="GO" id="GO:0016787">
    <property type="term" value="F:hydrolase activity"/>
    <property type="evidence" value="ECO:0007669"/>
    <property type="project" value="UniProtKB-KW"/>
</dbReference>
<evidence type="ECO:0000313" key="5">
    <source>
        <dbReference type="Proteomes" id="UP000189681"/>
    </source>
</evidence>
<dbReference type="SMART" id="SM01027">
    <property type="entry name" value="Beta-Casp"/>
    <property type="match status" value="1"/>
</dbReference>
<dbReference type="CDD" id="cd16295">
    <property type="entry name" value="TTHA0252-CPSF-like_MBL-fold"/>
    <property type="match status" value="1"/>
</dbReference>
<dbReference type="InterPro" id="IPR022712">
    <property type="entry name" value="Beta_Casp"/>
</dbReference>
<name>A0A1V4AUI7_9BACT</name>
<dbReference type="InterPro" id="IPR050698">
    <property type="entry name" value="MBL"/>
</dbReference>
<evidence type="ECO:0000259" key="2">
    <source>
        <dbReference type="SMART" id="SM00849"/>
    </source>
</evidence>
<dbReference type="STRING" id="1004156.AYP45_07275"/>
<dbReference type="AlphaFoldDB" id="A0A1V4AUI7"/>
<feature type="domain" description="Metallo-beta-lactamase" evidence="2">
    <location>
        <begin position="14"/>
        <end position="251"/>
    </location>
</feature>
<reference evidence="4 5" key="1">
    <citation type="journal article" date="2017" name="Water Res.">
        <title>Discovery and metagenomic analysis of an anammox bacterial enrichment related to Candidatus "Brocadia caroliniensis" in a full-scale glycerol-fed nitritation-denitritation separate centrate treatment process.</title>
        <authorList>
            <person name="Park H."/>
            <person name="Brotto A.C."/>
            <person name="van Loosdrecht M.C."/>
            <person name="Chandran K."/>
        </authorList>
    </citation>
    <scope>NUCLEOTIDE SEQUENCE [LARGE SCALE GENOMIC DNA]</scope>
    <source>
        <strain evidence="4">26THWARD</strain>
    </source>
</reference>
<dbReference type="SUPFAM" id="SSF56281">
    <property type="entry name" value="Metallo-hydrolase/oxidoreductase"/>
    <property type="match status" value="1"/>
</dbReference>
<dbReference type="Gene3D" id="3.40.50.10890">
    <property type="match status" value="1"/>
</dbReference>
<dbReference type="InterPro" id="IPR036866">
    <property type="entry name" value="RibonucZ/Hydroxyglut_hydro"/>
</dbReference>
<sequence>MIELEFIGAAKTVTGSKHLLRTSRASVLLDCGLFQGHRKEAYEKNRNFSIDGKQLDAIVLSHAHIDHSGALPCIFKNGYRGPIYATPATRDLCSPMLLDTAWIMKRDAEHIQKLVSRGAKDLDPIEPLYGERDVIGTLSQFIGIPYHRNQAIAPGISLSFFDAGHVLGSAISVLDVEDNGQKVRLAFTGDLGRKHLPILRDPEIPDGISCLLTESTYGGRLHDPIELTTEALAEVINRTSKRSGKIVIPSFALERAQEIIYELKKLHDQKRIPPIPVYIDSPLTVKLTDVFKLHPECYDTETLALLQSDNSPFEFPELKYISSVEDSKRVSSSTEPAMVISASGMCEGGRILHHLAATIENPRNTVIIVGYQADHTLGRRLVEKRPEVKIYGVMRRLEAEVVVLNGFSAHADQNGLLHFADAVRSQGHLEKVILVHGEPNSQDTLKTKLSTQGFQSIKIPGPGDVIKL</sequence>
<comment type="caution">
    <text evidence="4">The sequence shown here is derived from an EMBL/GenBank/DDBJ whole genome shotgun (WGS) entry which is preliminary data.</text>
</comment>
<dbReference type="Pfam" id="PF07521">
    <property type="entry name" value="RMMBL"/>
    <property type="match status" value="1"/>
</dbReference>
<accession>A0A1V4AUI7</accession>
<dbReference type="SMART" id="SM00849">
    <property type="entry name" value="Lactamase_B"/>
    <property type="match status" value="1"/>
</dbReference>
<dbReference type="PANTHER" id="PTHR11203">
    <property type="entry name" value="CLEAVAGE AND POLYADENYLATION SPECIFICITY FACTOR FAMILY MEMBER"/>
    <property type="match status" value="1"/>
</dbReference>
<proteinExistence type="predicted"/>
<protein>
    <submittedName>
        <fullName evidence="4">MBL fold metallo-hydrolase</fullName>
    </submittedName>
</protein>
<gene>
    <name evidence="4" type="ORF">AYP45_07275</name>
</gene>
<dbReference type="InterPro" id="IPR011108">
    <property type="entry name" value="RMMBL"/>
</dbReference>
<feature type="domain" description="Beta-Casp" evidence="3">
    <location>
        <begin position="256"/>
        <end position="381"/>
    </location>
</feature>
<dbReference type="InterPro" id="IPR001279">
    <property type="entry name" value="Metallo-B-lactamas"/>
</dbReference>
<dbReference type="GO" id="GO:0004521">
    <property type="term" value="F:RNA endonuclease activity"/>
    <property type="evidence" value="ECO:0007669"/>
    <property type="project" value="TreeGrafter"/>
</dbReference>
<keyword evidence="1 4" id="KW-0378">Hydrolase</keyword>
<dbReference type="PANTHER" id="PTHR11203:SF37">
    <property type="entry name" value="INTEGRATOR COMPLEX SUBUNIT 11"/>
    <property type="match status" value="1"/>
</dbReference>
<dbReference type="Pfam" id="PF10996">
    <property type="entry name" value="Beta-Casp"/>
    <property type="match status" value="1"/>
</dbReference>
<dbReference type="Gene3D" id="3.60.15.10">
    <property type="entry name" value="Ribonuclease Z/Hydroxyacylglutathione hydrolase-like"/>
    <property type="match status" value="1"/>
</dbReference>